<comment type="caution">
    <text evidence="1">The sequence shown here is derived from an EMBL/GenBank/DDBJ whole genome shotgun (WGS) entry which is preliminary data.</text>
</comment>
<sequence>RQFHCCHRHGAARRRCFAQETPAPSWDPSPAWDPDTAWHLVSEPPFPPGEPTAANLGNICGLRELRPG</sequence>
<organism evidence="1 2">
    <name type="scientific">Sclerurus mexicanus</name>
    <name type="common">tawny-throated leaftosser</name>
    <dbReference type="NCBI Taxonomy" id="265632"/>
    <lineage>
        <taxon>Eukaryota</taxon>
        <taxon>Metazoa</taxon>
        <taxon>Chordata</taxon>
        <taxon>Craniata</taxon>
        <taxon>Vertebrata</taxon>
        <taxon>Euteleostomi</taxon>
        <taxon>Archelosauria</taxon>
        <taxon>Archosauria</taxon>
        <taxon>Dinosauria</taxon>
        <taxon>Saurischia</taxon>
        <taxon>Theropoda</taxon>
        <taxon>Coelurosauria</taxon>
        <taxon>Aves</taxon>
        <taxon>Neognathae</taxon>
        <taxon>Neoaves</taxon>
        <taxon>Telluraves</taxon>
        <taxon>Australaves</taxon>
        <taxon>Passeriformes</taxon>
        <taxon>Furnariidae</taxon>
        <taxon>Sclerurus</taxon>
    </lineage>
</organism>
<proteinExistence type="predicted"/>
<dbReference type="PANTHER" id="PTHR16776:SF3">
    <property type="entry name" value="EXTRACELLULAR MATRIX PROTEIN 1"/>
    <property type="match status" value="1"/>
</dbReference>
<dbReference type="PANTHER" id="PTHR16776">
    <property type="entry name" value="EXTRACELLULAR MATRIX PROTEIN 1"/>
    <property type="match status" value="1"/>
</dbReference>
<dbReference type="EMBL" id="VWZF01001282">
    <property type="protein sequence ID" value="NXF72787.1"/>
    <property type="molecule type" value="Genomic_DNA"/>
</dbReference>
<feature type="non-terminal residue" evidence="1">
    <location>
        <position position="68"/>
    </location>
</feature>
<dbReference type="Proteomes" id="UP000588334">
    <property type="component" value="Unassembled WGS sequence"/>
</dbReference>
<dbReference type="GO" id="GO:0007165">
    <property type="term" value="P:signal transduction"/>
    <property type="evidence" value="ECO:0007669"/>
    <property type="project" value="InterPro"/>
</dbReference>
<dbReference type="GO" id="GO:0030500">
    <property type="term" value="P:regulation of bone mineralization"/>
    <property type="evidence" value="ECO:0007669"/>
    <property type="project" value="TreeGrafter"/>
</dbReference>
<protein>
    <submittedName>
        <fullName evidence="1">ECM1 protein</fullName>
    </submittedName>
</protein>
<keyword evidence="2" id="KW-1185">Reference proteome</keyword>
<dbReference type="InterPro" id="IPR008605">
    <property type="entry name" value="ECM1"/>
</dbReference>
<evidence type="ECO:0000313" key="1">
    <source>
        <dbReference type="EMBL" id="NXF72787.1"/>
    </source>
</evidence>
<gene>
    <name evidence="1" type="primary">Ecm1</name>
    <name evidence="1" type="ORF">SCLMEX_R15390</name>
</gene>
<feature type="non-terminal residue" evidence="1">
    <location>
        <position position="1"/>
    </location>
</feature>
<dbReference type="GO" id="GO:0005615">
    <property type="term" value="C:extracellular space"/>
    <property type="evidence" value="ECO:0007669"/>
    <property type="project" value="TreeGrafter"/>
</dbReference>
<name>A0A7K8W2A8_9FURN</name>
<dbReference type="AlphaFoldDB" id="A0A7K8W2A8"/>
<dbReference type="OrthoDB" id="9889855at2759"/>
<reference evidence="1 2" key="1">
    <citation type="submission" date="2019-09" db="EMBL/GenBank/DDBJ databases">
        <title>Bird 10,000 Genomes (B10K) Project - Family phase.</title>
        <authorList>
            <person name="Zhang G."/>
        </authorList>
    </citation>
    <scope>NUCLEOTIDE SEQUENCE [LARGE SCALE GENOMIC DNA]</scope>
    <source>
        <strain evidence="1">B10K-DU-001-03</strain>
        <tissue evidence="1">Muscle</tissue>
    </source>
</reference>
<evidence type="ECO:0000313" key="2">
    <source>
        <dbReference type="Proteomes" id="UP000588334"/>
    </source>
</evidence>
<accession>A0A7K8W2A8</accession>
<dbReference type="Pfam" id="PF05782">
    <property type="entry name" value="ECM1"/>
    <property type="match status" value="1"/>
</dbReference>